<dbReference type="GO" id="GO:0009653">
    <property type="term" value="P:anatomical structure morphogenesis"/>
    <property type="evidence" value="ECO:0007669"/>
    <property type="project" value="UniProtKB-ARBA"/>
</dbReference>
<dbReference type="FunCoup" id="H3A980">
    <property type="interactions" value="137"/>
</dbReference>
<dbReference type="InterPro" id="IPR032675">
    <property type="entry name" value="LRR_dom_sf"/>
</dbReference>
<feature type="signal peptide" evidence="10">
    <location>
        <begin position="1"/>
        <end position="33"/>
    </location>
</feature>
<dbReference type="InParanoid" id="H3A980"/>
<keyword evidence="12" id="KW-1185">Reference proteome</keyword>
<dbReference type="SUPFAM" id="SSF52058">
    <property type="entry name" value="L domain-like"/>
    <property type="match status" value="1"/>
</dbReference>
<dbReference type="Proteomes" id="UP000008672">
    <property type="component" value="Unassembled WGS sequence"/>
</dbReference>
<evidence type="ECO:0000256" key="1">
    <source>
        <dbReference type="ARBA" id="ARBA00004613"/>
    </source>
</evidence>
<evidence type="ECO:0000256" key="9">
    <source>
        <dbReference type="ARBA" id="ARBA00074988"/>
    </source>
</evidence>
<dbReference type="GO" id="GO:0031012">
    <property type="term" value="C:extracellular matrix"/>
    <property type="evidence" value="ECO:0007669"/>
    <property type="project" value="TreeGrafter"/>
</dbReference>
<organism evidence="11 12">
    <name type="scientific">Latimeria chalumnae</name>
    <name type="common">Coelacanth</name>
    <dbReference type="NCBI Taxonomy" id="7897"/>
    <lineage>
        <taxon>Eukaryota</taxon>
        <taxon>Metazoa</taxon>
        <taxon>Chordata</taxon>
        <taxon>Craniata</taxon>
        <taxon>Vertebrata</taxon>
        <taxon>Euteleostomi</taxon>
        <taxon>Coelacanthiformes</taxon>
        <taxon>Coelacanthidae</taxon>
        <taxon>Latimeria</taxon>
    </lineage>
</organism>
<dbReference type="PANTHER" id="PTHR24373:SF352">
    <property type="entry name" value="TSUKUSHI"/>
    <property type="match status" value="1"/>
</dbReference>
<dbReference type="KEGG" id="lcm:102349137"/>
<dbReference type="InterPro" id="IPR003591">
    <property type="entry name" value="Leu-rich_rpt_typical-subtyp"/>
</dbReference>
<feature type="chain" id="PRO_5003580099" description="Tsukushi" evidence="10">
    <location>
        <begin position="34"/>
        <end position="367"/>
    </location>
</feature>
<keyword evidence="7" id="KW-0325">Glycoprotein</keyword>
<evidence type="ECO:0000256" key="10">
    <source>
        <dbReference type="SAM" id="SignalP"/>
    </source>
</evidence>
<dbReference type="STRING" id="7897.ENSLACP00000006201"/>
<accession>H3A980</accession>
<gene>
    <name evidence="11" type="primary">TSKU</name>
</gene>
<evidence type="ECO:0000313" key="11">
    <source>
        <dbReference type="Ensembl" id="ENSLACP00000006201.2"/>
    </source>
</evidence>
<dbReference type="PRINTS" id="PR00019">
    <property type="entry name" value="LEURICHRPT"/>
</dbReference>
<dbReference type="eggNOG" id="KOG0619">
    <property type="taxonomic scope" value="Eukaryota"/>
</dbReference>
<dbReference type="PROSITE" id="PS51450">
    <property type="entry name" value="LRR"/>
    <property type="match status" value="4"/>
</dbReference>
<dbReference type="InterPro" id="IPR050328">
    <property type="entry name" value="Dev_Immune_Receptor"/>
</dbReference>
<dbReference type="FunFam" id="3.80.10.10:FF:000609">
    <property type="entry name" value="Tsukushi, small leucine rich proteoglycan"/>
    <property type="match status" value="1"/>
</dbReference>
<evidence type="ECO:0000256" key="5">
    <source>
        <dbReference type="ARBA" id="ARBA00022729"/>
    </source>
</evidence>
<evidence type="ECO:0000256" key="2">
    <source>
        <dbReference type="ARBA" id="ARBA00022473"/>
    </source>
</evidence>
<dbReference type="InterPro" id="IPR001611">
    <property type="entry name" value="Leu-rich_rpt"/>
</dbReference>
<reference evidence="12" key="1">
    <citation type="submission" date="2011-08" db="EMBL/GenBank/DDBJ databases">
        <title>The draft genome of Latimeria chalumnae.</title>
        <authorList>
            <person name="Di Palma F."/>
            <person name="Alfoldi J."/>
            <person name="Johnson J."/>
            <person name="Berlin A."/>
            <person name="Gnerre S."/>
            <person name="Jaffe D."/>
            <person name="MacCallum I."/>
            <person name="Young S."/>
            <person name="Walker B.J."/>
            <person name="Lander E."/>
            <person name="Lindblad-Toh K."/>
        </authorList>
    </citation>
    <scope>NUCLEOTIDE SEQUENCE [LARGE SCALE GENOMIC DNA]</scope>
    <source>
        <strain evidence="12">Wild caught</strain>
    </source>
</reference>
<evidence type="ECO:0000256" key="3">
    <source>
        <dbReference type="ARBA" id="ARBA00022525"/>
    </source>
</evidence>
<dbReference type="GO" id="GO:0005615">
    <property type="term" value="C:extracellular space"/>
    <property type="evidence" value="ECO:0007669"/>
    <property type="project" value="TreeGrafter"/>
</dbReference>
<proteinExistence type="predicted"/>
<keyword evidence="5 10" id="KW-0732">Signal</keyword>
<protein>
    <recommendedName>
        <fullName evidence="8">Tsukushi</fullName>
    </recommendedName>
    <alternativeName>
        <fullName evidence="9">Leucine-rich repeat-containing protein 54</fullName>
    </alternativeName>
</protein>
<dbReference type="FunFam" id="3.80.10.10:FF:000308">
    <property type="entry name" value="tsukushin isoform X3"/>
    <property type="match status" value="1"/>
</dbReference>
<evidence type="ECO:0000313" key="12">
    <source>
        <dbReference type="Proteomes" id="UP000008672"/>
    </source>
</evidence>
<dbReference type="AlphaFoldDB" id="H3A980"/>
<dbReference type="OMA" id="KNCHAGC"/>
<dbReference type="Ensembl" id="ENSLACT00000006253.2">
    <property type="protein sequence ID" value="ENSLACP00000006201.2"/>
    <property type="gene ID" value="ENSLACG00000005499.2"/>
</dbReference>
<keyword evidence="6" id="KW-0677">Repeat</keyword>
<reference evidence="11" key="2">
    <citation type="submission" date="2025-08" db="UniProtKB">
        <authorList>
            <consortium name="Ensembl"/>
        </authorList>
    </citation>
    <scope>IDENTIFICATION</scope>
</reference>
<dbReference type="HOGENOM" id="CLU_785168_0_0_1"/>
<name>H3A980_LATCH</name>
<evidence type="ECO:0000256" key="7">
    <source>
        <dbReference type="ARBA" id="ARBA00023180"/>
    </source>
</evidence>
<dbReference type="Pfam" id="PF13855">
    <property type="entry name" value="LRR_8"/>
    <property type="match status" value="2"/>
</dbReference>
<dbReference type="PANTHER" id="PTHR24373">
    <property type="entry name" value="SLIT RELATED LEUCINE-RICH REPEAT NEURONAL PROTEIN"/>
    <property type="match status" value="1"/>
</dbReference>
<keyword evidence="4" id="KW-0433">Leucine-rich repeat</keyword>
<evidence type="ECO:0000256" key="6">
    <source>
        <dbReference type="ARBA" id="ARBA00022737"/>
    </source>
</evidence>
<dbReference type="OrthoDB" id="676979at2759"/>
<dbReference type="GO" id="GO:0019955">
    <property type="term" value="F:cytokine binding"/>
    <property type="evidence" value="ECO:0007669"/>
    <property type="project" value="UniProtKB-ARBA"/>
</dbReference>
<dbReference type="EMBL" id="AFYH01218940">
    <property type="status" value="NOT_ANNOTATED_CDS"/>
    <property type="molecule type" value="Genomic_DNA"/>
</dbReference>
<sequence>MFGNDCLQFMFTDQKMLLSGCLSLFLILHCLDALKTCFPGCHCEVESFGLFDSFSLTKVDCSGIGPDIAPVPIPLDTSYLDLSSNELKTIKESMLTGPGYTTLVSLDLSYNQITKVSTSTFSKLRYLETLDLSHNSLEAIQDGSFSNLPLGDVDLSNNKLHDFNLDLFTSKGHRKPINIDLSNNLVTTILRSLDKSIPNIQSLNLAGNRLMSVPNLQSIPLRYLNLDCNPISKIEGNAFFSLKELMHLSLSNLQDLAEVSSNGFKGLQNLQVLDLSSNPKLQFLQADAFLGLNSLQELNLSDTGIASLTKDVVNYLPAIKSIMLGKNIHCWKTIKTGQFHRQIGITKKGEVLNCYDTNRSIATGYVL</sequence>
<dbReference type="SMART" id="SM00369">
    <property type="entry name" value="LRR_TYP"/>
    <property type="match status" value="7"/>
</dbReference>
<evidence type="ECO:0000256" key="4">
    <source>
        <dbReference type="ARBA" id="ARBA00022614"/>
    </source>
</evidence>
<evidence type="ECO:0000256" key="8">
    <source>
        <dbReference type="ARBA" id="ARBA00074718"/>
    </source>
</evidence>
<keyword evidence="3" id="KW-0964">Secreted</keyword>
<comment type="subcellular location">
    <subcellularLocation>
        <location evidence="1">Secreted</location>
    </subcellularLocation>
</comment>
<dbReference type="GeneTree" id="ENSGT00940000160984"/>
<dbReference type="Gene3D" id="3.80.10.10">
    <property type="entry name" value="Ribonuclease Inhibitor"/>
    <property type="match status" value="3"/>
</dbReference>
<reference evidence="11" key="3">
    <citation type="submission" date="2025-09" db="UniProtKB">
        <authorList>
            <consortium name="Ensembl"/>
        </authorList>
    </citation>
    <scope>IDENTIFICATION</scope>
</reference>
<keyword evidence="2" id="KW-0217">Developmental protein</keyword>